<keyword evidence="2" id="KW-1185">Reference proteome</keyword>
<evidence type="ECO:0000313" key="2">
    <source>
        <dbReference type="Proteomes" id="UP000271339"/>
    </source>
</evidence>
<accession>A0A3L9YH98</accession>
<dbReference type="RefSeq" id="WP_121908683.1">
    <property type="nucleotide sequence ID" value="NZ_REFC01000015.1"/>
</dbReference>
<dbReference type="EMBL" id="REFC01000015">
    <property type="protein sequence ID" value="RMA57268.1"/>
    <property type="molecule type" value="Genomic_DNA"/>
</dbReference>
<sequence length="324" mass="34448">MRTVKQIFGIALLAATTLTSCSKDKIEPDVIIPLVYPSTQDFNNIKNQALADLVQNATFNAEDGLSFTSIKGTQVFITAGCLMQGGSPATGAAELTFVEVFDKASMLTANKATMGVLPGGDRGMIISGGEFYINVKQNGNQLDLTCPMSVIIDASLTGGADPAMTLWDGDVDENGNIVWREQDGTGAGGVQGDGSEYYANFPNFGWTNVDRFYSDPRPKTTLGVKVPVGYDDANSAVFLSYDGEDNAIAALDTFDHATSIFSEHYGQIPVGLEMHVIFATENEGDWSWAIMGVTVAADDLYDFTGVALTTGSQSQLEAAILALP</sequence>
<dbReference type="Proteomes" id="UP000271339">
    <property type="component" value="Unassembled WGS sequence"/>
</dbReference>
<dbReference type="OrthoDB" id="1488726at2"/>
<dbReference type="PROSITE" id="PS51257">
    <property type="entry name" value="PROKAR_LIPOPROTEIN"/>
    <property type="match status" value="1"/>
</dbReference>
<dbReference type="AlphaFoldDB" id="A0A3L9YH98"/>
<comment type="caution">
    <text evidence="1">The sequence shown here is derived from an EMBL/GenBank/DDBJ whole genome shotgun (WGS) entry which is preliminary data.</text>
</comment>
<organism evidence="1 2">
    <name type="scientific">Ulvibacter antarcticus</name>
    <dbReference type="NCBI Taxonomy" id="442714"/>
    <lineage>
        <taxon>Bacteria</taxon>
        <taxon>Pseudomonadati</taxon>
        <taxon>Bacteroidota</taxon>
        <taxon>Flavobacteriia</taxon>
        <taxon>Flavobacteriales</taxon>
        <taxon>Flavobacteriaceae</taxon>
        <taxon>Ulvibacter</taxon>
    </lineage>
</organism>
<protein>
    <submittedName>
        <fullName evidence="1">Uncharacterized protein</fullName>
    </submittedName>
</protein>
<name>A0A3L9YH98_9FLAO</name>
<evidence type="ECO:0000313" key="1">
    <source>
        <dbReference type="EMBL" id="RMA57268.1"/>
    </source>
</evidence>
<proteinExistence type="predicted"/>
<gene>
    <name evidence="1" type="ORF">BXY75_3155</name>
</gene>
<reference evidence="1 2" key="1">
    <citation type="submission" date="2018-10" db="EMBL/GenBank/DDBJ databases">
        <title>Genomic Encyclopedia of Archaeal and Bacterial Type Strains, Phase II (KMG-II): from individual species to whole genera.</title>
        <authorList>
            <person name="Goeker M."/>
        </authorList>
    </citation>
    <scope>NUCLEOTIDE SEQUENCE [LARGE SCALE GENOMIC DNA]</scope>
    <source>
        <strain evidence="1 2">DSM 23424</strain>
    </source>
</reference>